<dbReference type="Proteomes" id="UP001589627">
    <property type="component" value="Unassembled WGS sequence"/>
</dbReference>
<dbReference type="SUPFAM" id="SSF56349">
    <property type="entry name" value="DNA breaking-rejoining enzymes"/>
    <property type="match status" value="1"/>
</dbReference>
<dbReference type="CDD" id="cd01189">
    <property type="entry name" value="INT_ICEBs1_C_like"/>
    <property type="match status" value="1"/>
</dbReference>
<dbReference type="InterPro" id="IPR002104">
    <property type="entry name" value="Integrase_catalytic"/>
</dbReference>
<keyword evidence="1" id="KW-0233">DNA recombination</keyword>
<dbReference type="PANTHER" id="PTHR30349:SF91">
    <property type="entry name" value="INTA PROTEIN"/>
    <property type="match status" value="1"/>
</dbReference>
<organism evidence="3 4">
    <name type="scientific">Actinoallomurus acaciae</name>
    <dbReference type="NCBI Taxonomy" id="502577"/>
    <lineage>
        <taxon>Bacteria</taxon>
        <taxon>Bacillati</taxon>
        <taxon>Actinomycetota</taxon>
        <taxon>Actinomycetes</taxon>
        <taxon>Streptosporangiales</taxon>
        <taxon>Thermomonosporaceae</taxon>
        <taxon>Actinoallomurus</taxon>
    </lineage>
</organism>
<accession>A0ABV5YKW3</accession>
<gene>
    <name evidence="3" type="ORF">ACFFNX_21360</name>
</gene>
<sequence length="189" mass="20885">MIALAYGMRRGEVLGLRWSALDREAGTLRVTHGVKRIKNRDKGIGRRTRLVVSELKTAKSRRTFVLTPEILGRLRTHRSRRSEAKIATGPLWQDHGLIFTSEVGTPMDPDNFSHAFSKLCQRAGLGHRHPHELRHSGASLMLAQGTPLHVVSEVLGHASITITKDVYGHPLEGDKRAAATSMSRALFGS</sequence>
<name>A0ABV5YKW3_9ACTN</name>
<evidence type="ECO:0000259" key="2">
    <source>
        <dbReference type="PROSITE" id="PS51898"/>
    </source>
</evidence>
<proteinExistence type="predicted"/>
<dbReference type="Pfam" id="PF00589">
    <property type="entry name" value="Phage_integrase"/>
    <property type="match status" value="1"/>
</dbReference>
<keyword evidence="4" id="KW-1185">Reference proteome</keyword>
<dbReference type="EMBL" id="JBHLZP010000157">
    <property type="protein sequence ID" value="MFB9834739.1"/>
    <property type="molecule type" value="Genomic_DNA"/>
</dbReference>
<dbReference type="Gene3D" id="1.10.443.10">
    <property type="entry name" value="Intergrase catalytic core"/>
    <property type="match status" value="1"/>
</dbReference>
<comment type="caution">
    <text evidence="3">The sequence shown here is derived from an EMBL/GenBank/DDBJ whole genome shotgun (WGS) entry which is preliminary data.</text>
</comment>
<evidence type="ECO:0000313" key="4">
    <source>
        <dbReference type="Proteomes" id="UP001589627"/>
    </source>
</evidence>
<dbReference type="InterPro" id="IPR050090">
    <property type="entry name" value="Tyrosine_recombinase_XerCD"/>
</dbReference>
<evidence type="ECO:0000313" key="3">
    <source>
        <dbReference type="EMBL" id="MFB9834739.1"/>
    </source>
</evidence>
<dbReference type="PROSITE" id="PS51898">
    <property type="entry name" value="TYR_RECOMBINASE"/>
    <property type="match status" value="1"/>
</dbReference>
<feature type="domain" description="Tyr recombinase" evidence="2">
    <location>
        <begin position="1"/>
        <end position="180"/>
    </location>
</feature>
<dbReference type="RefSeq" id="WP_378204919.1">
    <property type="nucleotide sequence ID" value="NZ_JBHLZP010000157.1"/>
</dbReference>
<reference evidence="3 4" key="1">
    <citation type="submission" date="2024-09" db="EMBL/GenBank/DDBJ databases">
        <authorList>
            <person name="Sun Q."/>
            <person name="Mori K."/>
        </authorList>
    </citation>
    <scope>NUCLEOTIDE SEQUENCE [LARGE SCALE GENOMIC DNA]</scope>
    <source>
        <strain evidence="3 4">TBRC 0563</strain>
    </source>
</reference>
<dbReference type="InterPro" id="IPR013762">
    <property type="entry name" value="Integrase-like_cat_sf"/>
</dbReference>
<evidence type="ECO:0000256" key="1">
    <source>
        <dbReference type="ARBA" id="ARBA00023172"/>
    </source>
</evidence>
<dbReference type="InterPro" id="IPR011010">
    <property type="entry name" value="DNA_brk_join_enz"/>
</dbReference>
<protein>
    <submittedName>
        <fullName evidence="3">Site-specific integrase</fullName>
    </submittedName>
</protein>
<dbReference type="PANTHER" id="PTHR30349">
    <property type="entry name" value="PHAGE INTEGRASE-RELATED"/>
    <property type="match status" value="1"/>
</dbReference>